<sequence length="389" mass="43967">MVGLCEGGNEPSGSLKAIFQDIQRALNGMKADSAAGPDRVLIQTLKLIDCDSVINKILEIMMDWNVVPDGMRDARTILIYKGKGERCYPSNWRSISICSVVRRLIERVIDVKMRQFALLNENQRGFVSQPEQLRRDILFLLKYKKAQESIFVEIPTDERLSLPCMLSLNMNDAFRTEGYRRVCMGLNERLGITKKGGNERGANRPYFGCCIPHKNRHKQLCRATSAIHARAQQCVEAGGVKNVLSSSANCEPLIEPPLTSFMSQMCTLARATEETNKEHKAAALKKISDQLVVDDNPIEMYDWEIGVKIASNNSLWGDIFYDTLDSLIEYKLHVPTLGCNEEHAMEIVPKLIFHYLKCHFFFRAKEIQKELQASTMAKSSLELSKVASI</sequence>
<reference evidence="1 2" key="1">
    <citation type="journal article" date="2022" name="Allergy">
        <title>Genome assembly and annotation of Periplaneta americana reveal a comprehensive cockroach allergen profile.</title>
        <authorList>
            <person name="Wang L."/>
            <person name="Xiong Q."/>
            <person name="Saelim N."/>
            <person name="Wang L."/>
            <person name="Nong W."/>
            <person name="Wan A.T."/>
            <person name="Shi M."/>
            <person name="Liu X."/>
            <person name="Cao Q."/>
            <person name="Hui J.H.L."/>
            <person name="Sookrung N."/>
            <person name="Leung T.F."/>
            <person name="Tungtrongchitr A."/>
            <person name="Tsui S.K.W."/>
        </authorList>
    </citation>
    <scope>NUCLEOTIDE SEQUENCE [LARGE SCALE GENOMIC DNA]</scope>
    <source>
        <strain evidence="1">PWHHKU_190912</strain>
    </source>
</reference>
<name>A0ABQ8TYG7_PERAM</name>
<evidence type="ECO:0000313" key="1">
    <source>
        <dbReference type="EMBL" id="KAJ4451779.1"/>
    </source>
</evidence>
<proteinExistence type="predicted"/>
<evidence type="ECO:0000313" key="2">
    <source>
        <dbReference type="Proteomes" id="UP001148838"/>
    </source>
</evidence>
<dbReference type="Proteomes" id="UP001148838">
    <property type="component" value="Unassembled WGS sequence"/>
</dbReference>
<comment type="caution">
    <text evidence="1">The sequence shown here is derived from an EMBL/GenBank/DDBJ whole genome shotgun (WGS) entry which is preliminary data.</text>
</comment>
<accession>A0ABQ8TYG7</accession>
<gene>
    <name evidence="1" type="ORF">ANN_03251</name>
</gene>
<protein>
    <recommendedName>
        <fullName evidence="3">Reverse transcriptase domain-containing protein</fullName>
    </recommendedName>
</protein>
<organism evidence="1 2">
    <name type="scientific">Periplaneta americana</name>
    <name type="common">American cockroach</name>
    <name type="synonym">Blatta americana</name>
    <dbReference type="NCBI Taxonomy" id="6978"/>
    <lineage>
        <taxon>Eukaryota</taxon>
        <taxon>Metazoa</taxon>
        <taxon>Ecdysozoa</taxon>
        <taxon>Arthropoda</taxon>
        <taxon>Hexapoda</taxon>
        <taxon>Insecta</taxon>
        <taxon>Pterygota</taxon>
        <taxon>Neoptera</taxon>
        <taxon>Polyneoptera</taxon>
        <taxon>Dictyoptera</taxon>
        <taxon>Blattodea</taxon>
        <taxon>Blattoidea</taxon>
        <taxon>Blattidae</taxon>
        <taxon>Blattinae</taxon>
        <taxon>Periplaneta</taxon>
    </lineage>
</organism>
<dbReference type="EMBL" id="JAJSOF020000001">
    <property type="protein sequence ID" value="KAJ4451779.1"/>
    <property type="molecule type" value="Genomic_DNA"/>
</dbReference>
<keyword evidence="2" id="KW-1185">Reference proteome</keyword>
<evidence type="ECO:0008006" key="3">
    <source>
        <dbReference type="Google" id="ProtNLM"/>
    </source>
</evidence>